<dbReference type="EMBL" id="RDQH01000335">
    <property type="protein sequence ID" value="RXH89533.1"/>
    <property type="molecule type" value="Genomic_DNA"/>
</dbReference>
<evidence type="ECO:0000313" key="2">
    <source>
        <dbReference type="EMBL" id="RXH89533.1"/>
    </source>
</evidence>
<evidence type="ECO:0000313" key="3">
    <source>
        <dbReference type="Proteomes" id="UP000290289"/>
    </source>
</evidence>
<organism evidence="2 3">
    <name type="scientific">Malus domestica</name>
    <name type="common">Apple</name>
    <name type="synonym">Pyrus malus</name>
    <dbReference type="NCBI Taxonomy" id="3750"/>
    <lineage>
        <taxon>Eukaryota</taxon>
        <taxon>Viridiplantae</taxon>
        <taxon>Streptophyta</taxon>
        <taxon>Embryophyta</taxon>
        <taxon>Tracheophyta</taxon>
        <taxon>Spermatophyta</taxon>
        <taxon>Magnoliopsida</taxon>
        <taxon>eudicotyledons</taxon>
        <taxon>Gunneridae</taxon>
        <taxon>Pentapetalae</taxon>
        <taxon>rosids</taxon>
        <taxon>fabids</taxon>
        <taxon>Rosales</taxon>
        <taxon>Rosaceae</taxon>
        <taxon>Amygdaloideae</taxon>
        <taxon>Maleae</taxon>
        <taxon>Malus</taxon>
    </lineage>
</organism>
<proteinExistence type="predicted"/>
<feature type="region of interest" description="Disordered" evidence="1">
    <location>
        <begin position="1"/>
        <end position="36"/>
    </location>
</feature>
<sequence>MKKIGSKRRLQDEGFSQSGKRRIMAPECSKTPEEKRGSWKKRDKICHWKRKRFRTSPVFCVQKRFRTRPIFPESCRPDRVSKNCR</sequence>
<evidence type="ECO:0000256" key="1">
    <source>
        <dbReference type="SAM" id="MobiDB-lite"/>
    </source>
</evidence>
<protein>
    <submittedName>
        <fullName evidence="2">Uncharacterized protein</fullName>
    </submittedName>
</protein>
<gene>
    <name evidence="2" type="ORF">DVH24_031890</name>
</gene>
<comment type="caution">
    <text evidence="2">The sequence shown here is derived from an EMBL/GenBank/DDBJ whole genome shotgun (WGS) entry which is preliminary data.</text>
</comment>
<reference evidence="2 3" key="1">
    <citation type="submission" date="2018-10" db="EMBL/GenBank/DDBJ databases">
        <title>A high-quality apple genome assembly.</title>
        <authorList>
            <person name="Hu J."/>
        </authorList>
    </citation>
    <scope>NUCLEOTIDE SEQUENCE [LARGE SCALE GENOMIC DNA]</scope>
    <source>
        <strain evidence="3">cv. HFTH1</strain>
        <tissue evidence="2">Young leaf</tissue>
    </source>
</reference>
<dbReference type="AlphaFoldDB" id="A0A498J6W0"/>
<dbReference type="Proteomes" id="UP000290289">
    <property type="component" value="Chromosome 9"/>
</dbReference>
<keyword evidence="3" id="KW-1185">Reference proteome</keyword>
<accession>A0A498J6W0</accession>
<name>A0A498J6W0_MALDO</name>